<accession>A0A443QRZ8</accession>
<gene>
    <name evidence="2" type="ORF">B4U79_18295</name>
    <name evidence="1" type="ORF">B4U79_18308</name>
</gene>
<reference evidence="2 3" key="1">
    <citation type="journal article" date="2018" name="Gigascience">
        <title>Genomes of trombidid mites reveal novel predicted allergens and laterally-transferred genes associated with secondary metabolism.</title>
        <authorList>
            <person name="Dong X."/>
            <person name="Chaisiri K."/>
            <person name="Xia D."/>
            <person name="Armstrong S.D."/>
            <person name="Fang Y."/>
            <person name="Donnelly M.J."/>
            <person name="Kadowaki T."/>
            <person name="McGarry J.W."/>
            <person name="Darby A.C."/>
            <person name="Makepeace B.L."/>
        </authorList>
    </citation>
    <scope>NUCLEOTIDE SEQUENCE [LARGE SCALE GENOMIC DNA]</scope>
    <source>
        <strain evidence="2">UoL-WK</strain>
    </source>
</reference>
<dbReference type="Gene3D" id="1.25.40.10">
    <property type="entry name" value="Tetratricopeptide repeat domain"/>
    <property type="match status" value="1"/>
</dbReference>
<dbReference type="Pfam" id="PF10300">
    <property type="entry name" value="Iml2-TPR_39"/>
    <property type="match status" value="1"/>
</dbReference>
<dbReference type="AlphaFoldDB" id="A0A443QRZ8"/>
<keyword evidence="3" id="KW-1185">Reference proteome</keyword>
<evidence type="ECO:0000313" key="1">
    <source>
        <dbReference type="EMBL" id="RWS05602.1"/>
    </source>
</evidence>
<proteinExistence type="predicted"/>
<sequence>MESENREDLKFLDKLEHVVDQTPLFLNNKFDECLKKLALFKDSSMFHHLGYCILHFAQSLLTMDKEMMRVTLKELDQCLDVYNKKYRKQKTPYFNKNYETFTDEEIHAELGYSALFTASALLNVVYDQSFVCFAKSAYRMTAGYIGLKEGMYILNTRKNWAHQRSREHFEAFLKICLGLFEIVIAYMPAKLSRFLDFIGFSGNFETGLEYLEESFAIKNTFGSQISGLILTVVYTLLEFFYGLGAVKLEALHRIKSDCLKLHPESSYTALVCASIHFCEAEHSEVLKICDENLERNGEQPKYVRYIFCLLKAMTYSFQCKWKDARQTMSYLLECKWSPAALHYVYGSFLFMEMKRTGNQEHEEELKIIFKKIPSLVKKIGGRKVFHDNFVVRRSQKYFQQESRKFFLPAYELFYIWNCFDVIDRDEENMTIMLKEIESLLDCGEKEFALYDDYANLLFLKATILQHSRRRDEARELFQEIINHGNKVKHDKHLLPHATFEIGRILAREKNFVEAKEWITKAKRNYSHYLTESLLHFRVEIALSRVQSDSERIHILIYQKKSNKRKEFDYKLYFKLSKLG</sequence>
<dbReference type="InterPro" id="IPR019412">
    <property type="entry name" value="IML2/TPR_39"/>
</dbReference>
<dbReference type="SUPFAM" id="SSF48452">
    <property type="entry name" value="TPR-like"/>
    <property type="match status" value="1"/>
</dbReference>
<dbReference type="EMBL" id="NCKU01004676">
    <property type="protein sequence ID" value="RWS05602.1"/>
    <property type="molecule type" value="Genomic_DNA"/>
</dbReference>
<dbReference type="Proteomes" id="UP000285301">
    <property type="component" value="Unassembled WGS sequence"/>
</dbReference>
<dbReference type="PANTHER" id="PTHR31859">
    <property type="entry name" value="TETRATRICOPEPTIDE REPEAT PROTEIN 39 FAMILY MEMBER"/>
    <property type="match status" value="1"/>
</dbReference>
<dbReference type="InterPro" id="IPR011990">
    <property type="entry name" value="TPR-like_helical_dom_sf"/>
</dbReference>
<evidence type="ECO:0000313" key="3">
    <source>
        <dbReference type="Proteomes" id="UP000285301"/>
    </source>
</evidence>
<dbReference type="PANTHER" id="PTHR31859:SF9">
    <property type="entry name" value="TETRATRICOPEPTIDE REPEAT PROTEIN 39B"/>
    <property type="match status" value="1"/>
</dbReference>
<evidence type="ECO:0000313" key="2">
    <source>
        <dbReference type="EMBL" id="RWS05798.1"/>
    </source>
</evidence>
<dbReference type="OrthoDB" id="43460at2759"/>
<organism evidence="2 3">
    <name type="scientific">Dinothrombium tinctorium</name>
    <dbReference type="NCBI Taxonomy" id="1965070"/>
    <lineage>
        <taxon>Eukaryota</taxon>
        <taxon>Metazoa</taxon>
        <taxon>Ecdysozoa</taxon>
        <taxon>Arthropoda</taxon>
        <taxon>Chelicerata</taxon>
        <taxon>Arachnida</taxon>
        <taxon>Acari</taxon>
        <taxon>Acariformes</taxon>
        <taxon>Trombidiformes</taxon>
        <taxon>Prostigmata</taxon>
        <taxon>Anystina</taxon>
        <taxon>Parasitengona</taxon>
        <taxon>Trombidioidea</taxon>
        <taxon>Trombidiidae</taxon>
        <taxon>Dinothrombium</taxon>
    </lineage>
</organism>
<comment type="caution">
    <text evidence="2">The sequence shown here is derived from an EMBL/GenBank/DDBJ whole genome shotgun (WGS) entry which is preliminary data.</text>
</comment>
<reference evidence="2" key="2">
    <citation type="submission" date="2018-11" db="EMBL/GenBank/DDBJ databases">
        <title>Trombidioid mite genomics.</title>
        <authorList>
            <person name="Dong X."/>
        </authorList>
    </citation>
    <scope>NUCLEOTIDE SEQUENCE</scope>
    <source>
        <strain evidence="2">UoL-WK</strain>
    </source>
</reference>
<dbReference type="EMBL" id="NCKU01004541">
    <property type="protein sequence ID" value="RWS05798.1"/>
    <property type="molecule type" value="Genomic_DNA"/>
</dbReference>
<name>A0A443QRZ8_9ACAR</name>
<protein>
    <submittedName>
        <fullName evidence="2">Tetratricopeptide repeat protein 39B-like protein</fullName>
    </submittedName>
</protein>